<sequence length="66" mass="7383">MTKCGPGLCRACGGPAQAYIIWAWIGLVPCFFFRMSFLTNKQFLLFLFQNLLVMVAFGFGTAILKL</sequence>
<dbReference type="EMBL" id="JXTC01000194">
    <property type="protein sequence ID" value="PON82480.1"/>
    <property type="molecule type" value="Genomic_DNA"/>
</dbReference>
<dbReference type="Proteomes" id="UP000237000">
    <property type="component" value="Unassembled WGS sequence"/>
</dbReference>
<protein>
    <submittedName>
        <fullName evidence="2">Uncharacterized protein</fullName>
    </submittedName>
</protein>
<keyword evidence="3" id="KW-1185">Reference proteome</keyword>
<keyword evidence="1" id="KW-0812">Transmembrane</keyword>
<reference evidence="3" key="1">
    <citation type="submission" date="2016-06" db="EMBL/GenBank/DDBJ databases">
        <title>Parallel loss of symbiosis genes in relatives of nitrogen-fixing non-legume Parasponia.</title>
        <authorList>
            <person name="Van Velzen R."/>
            <person name="Holmer R."/>
            <person name="Bu F."/>
            <person name="Rutten L."/>
            <person name="Van Zeijl A."/>
            <person name="Liu W."/>
            <person name="Santuari L."/>
            <person name="Cao Q."/>
            <person name="Sharma T."/>
            <person name="Shen D."/>
            <person name="Roswanjaya Y."/>
            <person name="Wardhani T."/>
            <person name="Kalhor M.S."/>
            <person name="Jansen J."/>
            <person name="Van den Hoogen J."/>
            <person name="Gungor B."/>
            <person name="Hartog M."/>
            <person name="Hontelez J."/>
            <person name="Verver J."/>
            <person name="Yang W.-C."/>
            <person name="Schijlen E."/>
            <person name="Repin R."/>
            <person name="Schilthuizen M."/>
            <person name="Schranz E."/>
            <person name="Heidstra R."/>
            <person name="Miyata K."/>
            <person name="Fedorova E."/>
            <person name="Kohlen W."/>
            <person name="Bisseling T."/>
            <person name="Smit S."/>
            <person name="Geurts R."/>
        </authorList>
    </citation>
    <scope>NUCLEOTIDE SEQUENCE [LARGE SCALE GENOMIC DNA]</scope>
    <source>
        <strain evidence="3">cv. RG33-2</strain>
    </source>
</reference>
<accession>A0A2P5EAG1</accession>
<evidence type="ECO:0000256" key="1">
    <source>
        <dbReference type="SAM" id="Phobius"/>
    </source>
</evidence>
<feature type="transmembrane region" description="Helical" evidence="1">
    <location>
        <begin position="18"/>
        <end position="37"/>
    </location>
</feature>
<gene>
    <name evidence="2" type="ORF">TorRG33x02_217250</name>
</gene>
<dbReference type="InParanoid" id="A0A2P5EAG1"/>
<evidence type="ECO:0000313" key="2">
    <source>
        <dbReference type="EMBL" id="PON82480.1"/>
    </source>
</evidence>
<name>A0A2P5EAG1_TREOI</name>
<keyword evidence="1" id="KW-0472">Membrane</keyword>
<evidence type="ECO:0000313" key="3">
    <source>
        <dbReference type="Proteomes" id="UP000237000"/>
    </source>
</evidence>
<proteinExistence type="predicted"/>
<feature type="transmembrane region" description="Helical" evidence="1">
    <location>
        <begin position="43"/>
        <end position="64"/>
    </location>
</feature>
<dbReference type="AlphaFoldDB" id="A0A2P5EAG1"/>
<organism evidence="2 3">
    <name type="scientific">Trema orientale</name>
    <name type="common">Charcoal tree</name>
    <name type="synonym">Celtis orientalis</name>
    <dbReference type="NCBI Taxonomy" id="63057"/>
    <lineage>
        <taxon>Eukaryota</taxon>
        <taxon>Viridiplantae</taxon>
        <taxon>Streptophyta</taxon>
        <taxon>Embryophyta</taxon>
        <taxon>Tracheophyta</taxon>
        <taxon>Spermatophyta</taxon>
        <taxon>Magnoliopsida</taxon>
        <taxon>eudicotyledons</taxon>
        <taxon>Gunneridae</taxon>
        <taxon>Pentapetalae</taxon>
        <taxon>rosids</taxon>
        <taxon>fabids</taxon>
        <taxon>Rosales</taxon>
        <taxon>Cannabaceae</taxon>
        <taxon>Trema</taxon>
    </lineage>
</organism>
<keyword evidence="1" id="KW-1133">Transmembrane helix</keyword>
<comment type="caution">
    <text evidence="2">The sequence shown here is derived from an EMBL/GenBank/DDBJ whole genome shotgun (WGS) entry which is preliminary data.</text>
</comment>